<dbReference type="Pfam" id="PF12449">
    <property type="entry name" value="DUF3684"/>
    <property type="match status" value="1"/>
</dbReference>
<accession>A0A8H4U5V6</accession>
<gene>
    <name evidence="3" type="ORF">FZEAL_10122</name>
</gene>
<dbReference type="OrthoDB" id="10031156at2759"/>
<dbReference type="InterPro" id="IPR058210">
    <property type="entry name" value="SACS/Nov_dom"/>
</dbReference>
<feature type="region of interest" description="Disordered" evidence="1">
    <location>
        <begin position="1741"/>
        <end position="1777"/>
    </location>
</feature>
<evidence type="ECO:0000256" key="1">
    <source>
        <dbReference type="SAM" id="MobiDB-lite"/>
    </source>
</evidence>
<dbReference type="InterPro" id="IPR022155">
    <property type="entry name" value="DUF3684"/>
</dbReference>
<dbReference type="EMBL" id="JABEYC010001048">
    <property type="protein sequence ID" value="KAF4970058.1"/>
    <property type="molecule type" value="Genomic_DNA"/>
</dbReference>
<comment type="caution">
    <text evidence="3">The sequence shown here is derived from an EMBL/GenBank/DDBJ whole genome shotgun (WGS) entry which is preliminary data.</text>
</comment>
<proteinExistence type="predicted"/>
<dbReference type="NCBIfam" id="NF047352">
    <property type="entry name" value="P_loop_sacsin"/>
    <property type="match status" value="1"/>
</dbReference>
<name>A0A8H4U5V6_9HYPO</name>
<dbReference type="InterPro" id="IPR020575">
    <property type="entry name" value="Hsp90_N"/>
</dbReference>
<dbReference type="Gene3D" id="3.30.565.10">
    <property type="entry name" value="Histidine kinase-like ATPase, C-terminal domain"/>
    <property type="match status" value="1"/>
</dbReference>
<keyword evidence="4" id="KW-1185">Reference proteome</keyword>
<protein>
    <recommendedName>
        <fullName evidence="2">Sacsin/Nov domain-containing protein</fullName>
    </recommendedName>
</protein>
<dbReference type="Proteomes" id="UP000635477">
    <property type="component" value="Unassembled WGS sequence"/>
</dbReference>
<dbReference type="PRINTS" id="PR00775">
    <property type="entry name" value="HEATSHOCK90"/>
</dbReference>
<reference evidence="3" key="2">
    <citation type="submission" date="2020-05" db="EMBL/GenBank/DDBJ databases">
        <authorList>
            <person name="Kim H.-S."/>
            <person name="Proctor R.H."/>
            <person name="Brown D.W."/>
        </authorList>
    </citation>
    <scope>NUCLEOTIDE SEQUENCE</scope>
    <source>
        <strain evidence="3">NRRL 22465</strain>
    </source>
</reference>
<dbReference type="PANTHER" id="PTHR47839">
    <property type="entry name" value="DOMAIN PROTEIN, PUTATIVE (AFU_ORTHOLOGUE AFUA_6G04830)-RELATED"/>
    <property type="match status" value="1"/>
</dbReference>
<feature type="domain" description="Sacsin/Nov" evidence="2">
    <location>
        <begin position="27"/>
        <end position="151"/>
    </location>
</feature>
<feature type="compositionally biased region" description="Basic and acidic residues" evidence="1">
    <location>
        <begin position="1460"/>
        <end position="1472"/>
    </location>
</feature>
<feature type="compositionally biased region" description="Basic and acidic residues" evidence="1">
    <location>
        <begin position="1431"/>
        <end position="1444"/>
    </location>
</feature>
<feature type="compositionally biased region" description="Basic and acidic residues" evidence="1">
    <location>
        <begin position="1741"/>
        <end position="1750"/>
    </location>
</feature>
<evidence type="ECO:0000313" key="3">
    <source>
        <dbReference type="EMBL" id="KAF4970058.1"/>
    </source>
</evidence>
<evidence type="ECO:0000313" key="4">
    <source>
        <dbReference type="Proteomes" id="UP000635477"/>
    </source>
</evidence>
<sequence>MDYSKLRAAALRDGEDEEAVTVDTRALIDKVLARYSGEWTTLRELIQNAADAQAKTVSVKWETLPSTQVPLPSSSNRSDMLKHVLSNHTLRRLVVRNDGTPFTKTDWGRLKRIAEGNPDETKIGAFGVGFYSVFADCEEPFVSSGNEAMAFYWKGNALFTKKSQLPADQSTHHTAFVLDYRNTTTPLPNLLSVSQFLATSLTFVALEEIEFWIDDYMILSLKKKSSPSVDLPLPRDLEARTKDGLMKVMSVDRTSTQIDASYMAAVGWKPQATASTTKSSDSYSATEAPSLRSFFARLTSTASQAGIRSKAQHEENAAQVTISEDVTKLSTSTIFLRATSASIRTNVAAAFASELERATKKPPPKTTKLAILTSSYDEAQASQETASPGALGKATDVFASVLPSKKPGGRIFIGFPTMQTTGAGLHISAPSVIPTVEREAIDLNARWVRTWNIEILRAAGIITRLAFANEMSDLKSRMKQIMDKEGKFSAAVVAKYMPEALHILKTFTFGDSTPSGQVGQIIEEAFWICFKKASIETYSSRGVLQTADVRLASDEMNKFVDSIPVVLQEMKDVPFIKKLIEFGLISHITVTDVKRELETKAMNKVQLINFISWAGKKSLSGELDPGSRAALLEVAVGTMSDDGEQGEIIALGSIKNHLITNKIPAHLPIPPTTIPHVLTSNSHMSELQALGWESLEVLPWLRFLLETSAARSENESLTRSPTFAIQVLTVLSKNWDNSSSTARATMASLLQANTVLPTKQGMKKPAEAFFPTVKLFDDLPVIQGCEKIKEKFLVTIGVRKTVDLETIFARLLNASNETGHQKWSHVELVKYLASVRADIPGEDLRKLEQTCFCPAEAGPKGMESTKGSETLYKVSELFEPKDSLRALRLPILQWPGPPGSYRSGSHEARFLNSLGLRPHPSVPELVEMMSGKDEALRVSSMAYFLANHQINGYGSFHLGDSKKAIMPLEGSTLLVPPSQCFYNSRASVLGFNILRRNLHDHAVKFGVARDPPMVDCVNRLLASPPEDHRKAVILFSYFASRITELGQNNQAKLQNALIVPITRASRSSEKPVSSTSYVSPSRVYLGTSSTYGDIFDFVDFGPEGNAFLFQCGAKSEPTKLEVANMACTEPARLLGVLQSSEKYLDLLKSLAEASSMLHRDKELWRKMRTAPFLLAYKELAPPKGKSDDLEEEDEPIRQYQLASASQIVVLDDIISYRLFKDRLICAPEEDALEVFYLSLGAQKLSSIVQEDVKIGPHSDRQKAAMSLRKHVIERSKIFLFEYANYRRDIIKHDAKWLDKNLSVEIVRSVALKRTLKGQYQTHTEKRSAASSKTSNGWILYIADEAKPDMYQIGQAICQMLLNRPNQQAYLFFEPFLTLDLYGLRARGYNVDRILRAKAAEARIAEEERRKALEEEQRMIQEREQQWGSMEAEAKAAEAAREAARVPEPLGPSMPGAWESPEEKKPARHESVRKSKGLFSNLSRRLGFESPEQNEDDSRQQLDKFLDKPKEGEPSGGSTGGSTGGSAPDTGKQSQNDEGRVTSPAVVQQNLLNAVKSTRAYGSNSVFSEPQVNEVKEQATYCDKKPAQNITFMAETANGMKIFVSKDLKEPSDFLTTHINSINVFSSLLTEVGNVYSMSPKVLHIFYDEAGGTIAFNTGGSIFCNFRFFLQLHAAQIETKTGQAKAEVATWWWVVLAHELAHNLVSVHNSDHSYYTESFIQQYFPKMIAKTVQWTAPKAVEPSRRYLESRPDSAGSASQPPLGAPPPYSGPAERSLLD</sequence>
<feature type="compositionally biased region" description="Gly residues" evidence="1">
    <location>
        <begin position="1513"/>
        <end position="1523"/>
    </location>
</feature>
<dbReference type="InterPro" id="IPR036890">
    <property type="entry name" value="HATPase_C_sf"/>
</dbReference>
<dbReference type="Pfam" id="PF25794">
    <property type="entry name" value="SACS"/>
    <property type="match status" value="1"/>
</dbReference>
<evidence type="ECO:0000259" key="2">
    <source>
        <dbReference type="Pfam" id="PF25794"/>
    </source>
</evidence>
<dbReference type="SUPFAM" id="SSF55874">
    <property type="entry name" value="ATPase domain of HSP90 chaperone/DNA topoisomerase II/histidine kinase"/>
    <property type="match status" value="1"/>
</dbReference>
<reference evidence="3" key="1">
    <citation type="journal article" date="2020" name="BMC Genomics">
        <title>Correction to: Identification and distribution of gene clusters required for synthesis of sphingolipid metabolism inhibitors in diverse species of the filamentous fungus Fusarium.</title>
        <authorList>
            <person name="Kim H.S."/>
            <person name="Lohmar J.M."/>
            <person name="Busman M."/>
            <person name="Brown D.W."/>
            <person name="Naumann T.A."/>
            <person name="Divon H.H."/>
            <person name="Lysoe E."/>
            <person name="Uhlig S."/>
            <person name="Proctor R.H."/>
        </authorList>
    </citation>
    <scope>NUCLEOTIDE SEQUENCE</scope>
    <source>
        <strain evidence="3">NRRL 22465</strain>
    </source>
</reference>
<feature type="region of interest" description="Disordered" evidence="1">
    <location>
        <begin position="1422"/>
        <end position="1477"/>
    </location>
</feature>
<dbReference type="PANTHER" id="PTHR47839:SF1">
    <property type="entry name" value="DOMAIN PROTEIN, PUTATIVE (AFU_ORTHOLOGUE AFUA_6G04830)-RELATED"/>
    <property type="match status" value="1"/>
</dbReference>
<organism evidence="3 4">
    <name type="scientific">Fusarium zealandicum</name>
    <dbReference type="NCBI Taxonomy" id="1053134"/>
    <lineage>
        <taxon>Eukaryota</taxon>
        <taxon>Fungi</taxon>
        <taxon>Dikarya</taxon>
        <taxon>Ascomycota</taxon>
        <taxon>Pezizomycotina</taxon>
        <taxon>Sordariomycetes</taxon>
        <taxon>Hypocreomycetidae</taxon>
        <taxon>Hypocreales</taxon>
        <taxon>Nectriaceae</taxon>
        <taxon>Fusarium</taxon>
        <taxon>Fusarium staphyleae species complex</taxon>
    </lineage>
</organism>
<feature type="region of interest" description="Disordered" evidence="1">
    <location>
        <begin position="1505"/>
        <end position="1542"/>
    </location>
</feature>